<dbReference type="GO" id="GO:0003824">
    <property type="term" value="F:catalytic activity"/>
    <property type="evidence" value="ECO:0007669"/>
    <property type="project" value="InterPro"/>
</dbReference>
<reference evidence="2 3" key="1">
    <citation type="submission" date="2018-06" db="EMBL/GenBank/DDBJ databases">
        <authorList>
            <consortium name="Pathogen Informatics"/>
            <person name="Doyle S."/>
        </authorList>
    </citation>
    <scope>NUCLEOTIDE SEQUENCE [LARGE SCALE GENOMIC DNA]</scope>
    <source>
        <strain evidence="2 3">NCTC12112</strain>
    </source>
</reference>
<dbReference type="KEGG" id="ful:C4N20_00285"/>
<dbReference type="PANTHER" id="PTHR43196:SF2">
    <property type="entry name" value="PHOSPHOADENOSINE PHOSPHOSULFATE REDUCTASE"/>
    <property type="match status" value="1"/>
</dbReference>
<dbReference type="InterPro" id="IPR014729">
    <property type="entry name" value="Rossmann-like_a/b/a_fold"/>
</dbReference>
<feature type="domain" description="Phosphoadenosine phosphosulphate reductase" evidence="1">
    <location>
        <begin position="4"/>
        <end position="182"/>
    </location>
</feature>
<evidence type="ECO:0000259" key="1">
    <source>
        <dbReference type="Pfam" id="PF01507"/>
    </source>
</evidence>
<dbReference type="Pfam" id="PF01507">
    <property type="entry name" value="PAPS_reduct"/>
    <property type="match status" value="1"/>
</dbReference>
<protein>
    <submittedName>
        <fullName evidence="2">PUA domain (Predicted RNA-binding domain)</fullName>
    </submittedName>
</protein>
<dbReference type="InterPro" id="IPR050128">
    <property type="entry name" value="Sulfate_adenylyltrnsfr_sub2"/>
</dbReference>
<dbReference type="EMBL" id="LS483487">
    <property type="protein sequence ID" value="SQJ05450.1"/>
    <property type="molecule type" value="Genomic_DNA"/>
</dbReference>
<gene>
    <name evidence="2" type="ORF">NCTC12112_01926</name>
</gene>
<sequence>MEKHIVSFSGGKDSSAMLLLMIEKGMQIDEIIFLDTGVEFPEMYEHIARVERYIKRPITKLKAENTYEFMMFDYAKKKGKNKGQKGYSWADFRNRWCTQYLKKQVMNRYLKEKYKNIEIIEYHGIAADETKRLVKNREKNIKYPLAEWGIIEKEALEYCYNKGFDWDGLYKKFDRVSCWCCPLKNLKELKVIYKEYPKYWEKLKEWDSKTYRKFRADYSILDLEKKFEKEVDKWIEK</sequence>
<dbReference type="AlphaFoldDB" id="A0AAX2JBJ2"/>
<organism evidence="2 3">
    <name type="scientific">Fusobacterium ulcerans</name>
    <dbReference type="NCBI Taxonomy" id="861"/>
    <lineage>
        <taxon>Bacteria</taxon>
        <taxon>Fusobacteriati</taxon>
        <taxon>Fusobacteriota</taxon>
        <taxon>Fusobacteriia</taxon>
        <taxon>Fusobacteriales</taxon>
        <taxon>Fusobacteriaceae</taxon>
        <taxon>Fusobacterium</taxon>
    </lineage>
</organism>
<accession>A0AAX2JBJ2</accession>
<evidence type="ECO:0000313" key="3">
    <source>
        <dbReference type="Proteomes" id="UP000249008"/>
    </source>
</evidence>
<dbReference type="RefSeq" id="WP_005982100.1">
    <property type="nucleotide sequence ID" value="NZ_CABKNW010000005.1"/>
</dbReference>
<dbReference type="SUPFAM" id="SSF52402">
    <property type="entry name" value="Adenine nucleotide alpha hydrolases-like"/>
    <property type="match status" value="1"/>
</dbReference>
<name>A0AAX2JBJ2_9FUSO</name>
<dbReference type="Gene3D" id="3.40.50.620">
    <property type="entry name" value="HUPs"/>
    <property type="match status" value="1"/>
</dbReference>
<dbReference type="InterPro" id="IPR002500">
    <property type="entry name" value="PAPS_reduct_dom"/>
</dbReference>
<dbReference type="GeneID" id="78453228"/>
<dbReference type="PANTHER" id="PTHR43196">
    <property type="entry name" value="SULFATE ADENYLYLTRANSFERASE SUBUNIT 2"/>
    <property type="match status" value="1"/>
</dbReference>
<dbReference type="Proteomes" id="UP000249008">
    <property type="component" value="Chromosome 1"/>
</dbReference>
<evidence type="ECO:0000313" key="2">
    <source>
        <dbReference type="EMBL" id="SQJ05450.1"/>
    </source>
</evidence>
<proteinExistence type="predicted"/>